<dbReference type="InterPro" id="IPR027417">
    <property type="entry name" value="P-loop_NTPase"/>
</dbReference>
<dbReference type="SUPFAM" id="SSF52540">
    <property type="entry name" value="P-loop containing nucleoside triphosphate hydrolases"/>
    <property type="match status" value="1"/>
</dbReference>
<proteinExistence type="predicted"/>
<protein>
    <recommendedName>
        <fullName evidence="3">Sulfotransferase</fullName>
    </recommendedName>
</protein>
<accession>A0ABP0FU19</accession>
<dbReference type="Gene3D" id="3.40.50.300">
    <property type="entry name" value="P-loop containing nucleotide triphosphate hydrolases"/>
    <property type="match status" value="1"/>
</dbReference>
<dbReference type="InterPro" id="IPR040632">
    <property type="entry name" value="Sulfotransfer_4"/>
</dbReference>
<dbReference type="Pfam" id="PF17784">
    <property type="entry name" value="Sulfotransfer_4"/>
    <property type="match status" value="1"/>
</dbReference>
<comment type="caution">
    <text evidence="1">The sequence shown here is derived from an EMBL/GenBank/DDBJ whole genome shotgun (WGS) entry which is preliminary data.</text>
</comment>
<evidence type="ECO:0000313" key="2">
    <source>
        <dbReference type="Proteomes" id="UP001642483"/>
    </source>
</evidence>
<evidence type="ECO:0008006" key="3">
    <source>
        <dbReference type="Google" id="ProtNLM"/>
    </source>
</evidence>
<evidence type="ECO:0000313" key="1">
    <source>
        <dbReference type="EMBL" id="CAK8681899.1"/>
    </source>
</evidence>
<organism evidence="1 2">
    <name type="scientific">Clavelina lepadiformis</name>
    <name type="common">Light-bulb sea squirt</name>
    <name type="synonym">Ascidia lepadiformis</name>
    <dbReference type="NCBI Taxonomy" id="159417"/>
    <lineage>
        <taxon>Eukaryota</taxon>
        <taxon>Metazoa</taxon>
        <taxon>Chordata</taxon>
        <taxon>Tunicata</taxon>
        <taxon>Ascidiacea</taxon>
        <taxon>Aplousobranchia</taxon>
        <taxon>Clavelinidae</taxon>
        <taxon>Clavelina</taxon>
    </lineage>
</organism>
<dbReference type="Proteomes" id="UP001642483">
    <property type="component" value="Unassembled WGS sequence"/>
</dbReference>
<sequence>MKVILAGYCKTGTKSMAAALETLGYNVYDYFDHFWYHYNEWQEICSQGATKEIFQRMYKDVDVVANMMPLKFWKEIHDAFPDAKIILTTRDENDWLPSYIAQWKSIDDYFLYKMMMLITPTGRRMFKYYQLLVRIYEGAVMKHPFDYKFLQNETMMRLGYRTHQTGCIANAPKDKLLVYSVRDGWKPLCKFLGKEIPSKAFPRLNSRKAIFDKLKIDSPAIGRIKQEFVVSVFIISSLGVLGVYKLYRSGLTIPYL</sequence>
<name>A0ABP0FU19_CLALP</name>
<keyword evidence="2" id="KW-1185">Reference proteome</keyword>
<reference evidence="1 2" key="1">
    <citation type="submission" date="2024-02" db="EMBL/GenBank/DDBJ databases">
        <authorList>
            <person name="Daric V."/>
            <person name="Darras S."/>
        </authorList>
    </citation>
    <scope>NUCLEOTIDE SEQUENCE [LARGE SCALE GENOMIC DNA]</scope>
</reference>
<dbReference type="PANTHER" id="PTHR36978">
    <property type="entry name" value="P-LOOP CONTAINING NUCLEOTIDE TRIPHOSPHATE HYDROLASE"/>
    <property type="match status" value="1"/>
</dbReference>
<gene>
    <name evidence="1" type="ORF">CVLEPA_LOCUS12131</name>
</gene>
<dbReference type="EMBL" id="CAWYQH010000090">
    <property type="protein sequence ID" value="CAK8681899.1"/>
    <property type="molecule type" value="Genomic_DNA"/>
</dbReference>
<dbReference type="PANTHER" id="PTHR36978:SF4">
    <property type="entry name" value="P-LOOP CONTAINING NUCLEOSIDE TRIPHOSPHATE HYDROLASE PROTEIN"/>
    <property type="match status" value="1"/>
</dbReference>